<dbReference type="InterPro" id="IPR007337">
    <property type="entry name" value="RelB/DinJ"/>
</dbReference>
<dbReference type="PIRSF" id="PIRSF003108">
    <property type="entry name" value="DinJ"/>
    <property type="match status" value="1"/>
</dbReference>
<dbReference type="EMBL" id="LK996017">
    <property type="protein sequence ID" value="CDX03445.1"/>
    <property type="molecule type" value="Genomic_DNA"/>
</dbReference>
<evidence type="ECO:0000256" key="2">
    <source>
        <dbReference type="ARBA" id="ARBA00022649"/>
    </source>
</evidence>
<protein>
    <submittedName>
        <fullName evidence="3">Addiction module antitoxin, RelB/DinJ</fullName>
    </submittedName>
</protein>
<dbReference type="InterPro" id="IPR026262">
    <property type="entry name" value="DinJ"/>
</dbReference>
<dbReference type="GO" id="GO:0044010">
    <property type="term" value="P:single-species biofilm formation"/>
    <property type="evidence" value="ECO:0007669"/>
    <property type="project" value="InterPro"/>
</dbReference>
<dbReference type="PATRIC" id="fig|49338.4.peg.3822"/>
<name>A0A098B4Y9_DESHA</name>
<dbReference type="AlphaFoldDB" id="A0A098B4Y9"/>
<dbReference type="GO" id="GO:0006351">
    <property type="term" value="P:DNA-templated transcription"/>
    <property type="evidence" value="ECO:0007669"/>
    <property type="project" value="TreeGrafter"/>
</dbReference>
<reference evidence="3" key="1">
    <citation type="submission" date="2014-07" db="EMBL/GenBank/DDBJ databases">
        <authorList>
            <person name="Hornung V.Bastian."/>
        </authorList>
    </citation>
    <scope>NUCLEOTIDE SEQUENCE</scope>
    <source>
        <strain evidence="3">PCE-S</strain>
    </source>
</reference>
<sequence>MAGTTNINVRVDKELKRKAEAIFNELGLNMSTAMNMFLRYSVRYGGIPFDLRLDTPNEETRAAIDDVNNNRNMSKTFDSVDALMEDLNAEN</sequence>
<dbReference type="GO" id="GO:0000987">
    <property type="term" value="F:cis-regulatory region sequence-specific DNA binding"/>
    <property type="evidence" value="ECO:0007669"/>
    <property type="project" value="InterPro"/>
</dbReference>
<accession>A0A098B4Y9</accession>
<evidence type="ECO:0000256" key="1">
    <source>
        <dbReference type="ARBA" id="ARBA00010562"/>
    </source>
</evidence>
<dbReference type="NCBIfam" id="TIGR02384">
    <property type="entry name" value="RelB_DinJ"/>
    <property type="match status" value="1"/>
</dbReference>
<dbReference type="GO" id="GO:0015643">
    <property type="term" value="F:toxic substance binding"/>
    <property type="evidence" value="ECO:0007669"/>
    <property type="project" value="InterPro"/>
</dbReference>
<dbReference type="PANTHER" id="PTHR38781">
    <property type="entry name" value="ANTITOXIN DINJ-RELATED"/>
    <property type="match status" value="1"/>
</dbReference>
<keyword evidence="2" id="KW-1277">Toxin-antitoxin system</keyword>
<dbReference type="GO" id="GO:0006355">
    <property type="term" value="P:regulation of DNA-templated transcription"/>
    <property type="evidence" value="ECO:0007669"/>
    <property type="project" value="InterPro"/>
</dbReference>
<evidence type="ECO:0000313" key="3">
    <source>
        <dbReference type="EMBL" id="CDX03445.1"/>
    </source>
</evidence>
<dbReference type="Pfam" id="PF04221">
    <property type="entry name" value="RelB"/>
    <property type="match status" value="1"/>
</dbReference>
<organism evidence="3">
    <name type="scientific">Desulfitobacterium hafniense</name>
    <name type="common">Desulfitobacterium frappieri</name>
    <dbReference type="NCBI Taxonomy" id="49338"/>
    <lineage>
        <taxon>Bacteria</taxon>
        <taxon>Bacillati</taxon>
        <taxon>Bacillota</taxon>
        <taxon>Clostridia</taxon>
        <taxon>Eubacteriales</taxon>
        <taxon>Desulfitobacteriaceae</taxon>
        <taxon>Desulfitobacterium</taxon>
    </lineage>
</organism>
<dbReference type="Gene3D" id="1.10.1220.10">
    <property type="entry name" value="Met repressor-like"/>
    <property type="match status" value="1"/>
</dbReference>
<comment type="similarity">
    <text evidence="1">Belongs to the RelB/DinJ antitoxin family.</text>
</comment>
<dbReference type="InterPro" id="IPR013321">
    <property type="entry name" value="Arc_rbn_hlx_hlx"/>
</dbReference>
<proteinExistence type="inferred from homology"/>
<dbReference type="RefSeq" id="WP_006521308.1">
    <property type="nucleotide sequence ID" value="NZ_LK996017.1"/>
</dbReference>
<dbReference type="PANTHER" id="PTHR38781:SF1">
    <property type="entry name" value="ANTITOXIN DINJ-RELATED"/>
    <property type="match status" value="1"/>
</dbReference>
<gene>
    <name evidence="3" type="ORF">DPCES_3559</name>
</gene>